<comment type="caution">
    <text evidence="3">The sequence shown here is derived from an EMBL/GenBank/DDBJ whole genome shotgun (WGS) entry which is preliminary data.</text>
</comment>
<dbReference type="STRING" id="1428652.BIV24_16735"/>
<dbReference type="RefSeq" id="WP_071367101.1">
    <property type="nucleotide sequence ID" value="NZ_MLYP01000042.1"/>
</dbReference>
<keyword evidence="2" id="KW-1133">Transmembrane helix</keyword>
<keyword evidence="2" id="KW-0812">Transmembrane</keyword>
<reference evidence="3 4" key="1">
    <citation type="submission" date="2016-10" db="EMBL/GenBank/DDBJ databases">
        <title>Genome sequence of Streptomyces sp. MUSC 93.</title>
        <authorList>
            <person name="Lee L.-H."/>
            <person name="Ser H.-L."/>
            <person name="Law J.W.-F."/>
        </authorList>
    </citation>
    <scope>NUCLEOTIDE SEQUENCE [LARGE SCALE GENOMIC DNA]</scope>
    <source>
        <strain evidence="3 4">MUSC 93</strain>
    </source>
</reference>
<feature type="compositionally biased region" description="Gly residues" evidence="1">
    <location>
        <begin position="286"/>
        <end position="333"/>
    </location>
</feature>
<feature type="compositionally biased region" description="Polar residues" evidence="1">
    <location>
        <begin position="370"/>
        <end position="405"/>
    </location>
</feature>
<evidence type="ECO:0000313" key="4">
    <source>
        <dbReference type="Proteomes" id="UP000179935"/>
    </source>
</evidence>
<sequence length="405" mass="39757">MADEQYGWLDEDAAERLLRGEPLDAIDPDTRAHAARVTEALAALAGPPTPTGVELPGETAALAAFRAVRTSGNAEGAALGRPTGPEPAALPQALDFARAGGTPLVDAGLVRLGRPVPGGRRVRWGRPVRLGLAAAAAVGMIGGVAVAAGTGVLPTPFGDEPGPAASVSAAATPPPLVTATPGGPETGGSPSPTSGATTGAPAGSGSFEDEAGGGSDTTGRPGSGGDRADGRTRAWWTEVRSSCRDMASGRQLGAERMRSLEGAAGGSGRVKAFCKDVLGGGEDRAGTGGDKGQNGNGQNGNGQNGNGQNGNGQNGNGQNGNGQDGNGQDGNGEGRNPQGHDSRGNGEDDPGGDGGDGESHQRPGRDDATATPSDSPQALASLPSATEESPSPTYGDSASSMPSGQ</sequence>
<feature type="region of interest" description="Disordered" evidence="1">
    <location>
        <begin position="278"/>
        <end position="405"/>
    </location>
</feature>
<organism evidence="3 4">
    <name type="scientific">Streptomyces colonosanans</name>
    <dbReference type="NCBI Taxonomy" id="1428652"/>
    <lineage>
        <taxon>Bacteria</taxon>
        <taxon>Bacillati</taxon>
        <taxon>Actinomycetota</taxon>
        <taxon>Actinomycetes</taxon>
        <taxon>Kitasatosporales</taxon>
        <taxon>Streptomycetaceae</taxon>
        <taxon>Streptomyces</taxon>
    </lineage>
</organism>
<gene>
    <name evidence="3" type="ORF">BIV24_16735</name>
</gene>
<feature type="compositionally biased region" description="Gly residues" evidence="1">
    <location>
        <begin position="212"/>
        <end position="225"/>
    </location>
</feature>
<dbReference type="Proteomes" id="UP000179935">
    <property type="component" value="Unassembled WGS sequence"/>
</dbReference>
<evidence type="ECO:0008006" key="5">
    <source>
        <dbReference type="Google" id="ProtNLM"/>
    </source>
</evidence>
<feature type="region of interest" description="Disordered" evidence="1">
    <location>
        <begin position="163"/>
        <end position="233"/>
    </location>
</feature>
<dbReference type="OrthoDB" id="4338553at2"/>
<feature type="compositionally biased region" description="Basic and acidic residues" evidence="1">
    <location>
        <begin position="357"/>
        <end position="368"/>
    </location>
</feature>
<evidence type="ECO:0000313" key="3">
    <source>
        <dbReference type="EMBL" id="OIJ91226.1"/>
    </source>
</evidence>
<evidence type="ECO:0000256" key="1">
    <source>
        <dbReference type="SAM" id="MobiDB-lite"/>
    </source>
</evidence>
<dbReference type="AlphaFoldDB" id="A0A1S2PCA1"/>
<name>A0A1S2PCA1_9ACTN</name>
<proteinExistence type="predicted"/>
<feature type="transmembrane region" description="Helical" evidence="2">
    <location>
        <begin position="130"/>
        <end position="153"/>
    </location>
</feature>
<evidence type="ECO:0000256" key="2">
    <source>
        <dbReference type="SAM" id="Phobius"/>
    </source>
</evidence>
<accession>A0A1S2PCA1</accession>
<protein>
    <recommendedName>
        <fullName evidence="5">Extensin</fullName>
    </recommendedName>
</protein>
<keyword evidence="4" id="KW-1185">Reference proteome</keyword>
<dbReference type="EMBL" id="MLYP01000042">
    <property type="protein sequence ID" value="OIJ91226.1"/>
    <property type="molecule type" value="Genomic_DNA"/>
</dbReference>
<feature type="compositionally biased region" description="Low complexity" evidence="1">
    <location>
        <begin position="163"/>
        <end position="206"/>
    </location>
</feature>
<keyword evidence="2" id="KW-0472">Membrane</keyword>